<keyword evidence="7" id="KW-0472">Membrane</keyword>
<dbReference type="STRING" id="1484053.SAMN05444274_102390"/>
<sequence>MSATLIVIIAILVVLIGLITFNYYRMKNMKPVPDSDRIKVLGNKNFKPVISKGITLVDFWAPWCGPCKMVAPILNELAESDTRVTVGKVNVDQQQQLAQKFKVRNIPTLVMFRDGKEVRRYVGVKTKKFLEKEITAELA</sequence>
<keyword evidence="7" id="KW-1133">Transmembrane helix</keyword>
<dbReference type="RefSeq" id="WP_217651562.1">
    <property type="nucleotide sequence ID" value="NZ_FQUM01000002.1"/>
</dbReference>
<feature type="transmembrane region" description="Helical" evidence="7">
    <location>
        <begin position="6"/>
        <end position="24"/>
    </location>
</feature>
<dbReference type="SUPFAM" id="SSF52833">
    <property type="entry name" value="Thioredoxin-like"/>
    <property type="match status" value="1"/>
</dbReference>
<keyword evidence="2" id="KW-0813">Transport</keyword>
<dbReference type="GO" id="GO:0005737">
    <property type="term" value="C:cytoplasm"/>
    <property type="evidence" value="ECO:0007669"/>
    <property type="project" value="TreeGrafter"/>
</dbReference>
<dbReference type="AlphaFoldDB" id="A0A1M4WC25"/>
<dbReference type="InterPro" id="IPR013766">
    <property type="entry name" value="Thioredoxin_domain"/>
</dbReference>
<feature type="domain" description="Thioredoxin" evidence="8">
    <location>
        <begin position="26"/>
        <end position="139"/>
    </location>
</feature>
<proteinExistence type="inferred from homology"/>
<reference evidence="9 10" key="1">
    <citation type="submission" date="2016-11" db="EMBL/GenBank/DDBJ databases">
        <authorList>
            <person name="Jaros S."/>
            <person name="Januszkiewicz K."/>
            <person name="Wedrychowicz H."/>
        </authorList>
    </citation>
    <scope>NUCLEOTIDE SEQUENCE [LARGE SCALE GENOMIC DNA]</scope>
    <source>
        <strain evidence="9 10">DSM 26910</strain>
    </source>
</reference>
<dbReference type="PANTHER" id="PTHR45663:SF11">
    <property type="entry name" value="GEO12009P1"/>
    <property type="match status" value="1"/>
</dbReference>
<evidence type="ECO:0000256" key="2">
    <source>
        <dbReference type="ARBA" id="ARBA00022448"/>
    </source>
</evidence>
<evidence type="ECO:0000256" key="7">
    <source>
        <dbReference type="SAM" id="Phobius"/>
    </source>
</evidence>
<protein>
    <recommendedName>
        <fullName evidence="6">Thioredoxin</fullName>
    </recommendedName>
</protein>
<keyword evidence="7" id="KW-0812">Transmembrane</keyword>
<dbReference type="Gene3D" id="3.40.30.10">
    <property type="entry name" value="Glutaredoxin"/>
    <property type="match status" value="1"/>
</dbReference>
<evidence type="ECO:0000256" key="5">
    <source>
        <dbReference type="ARBA" id="ARBA00023284"/>
    </source>
</evidence>
<comment type="similarity">
    <text evidence="1">Belongs to the thioredoxin family.</text>
</comment>
<dbReference type="Proteomes" id="UP000184164">
    <property type="component" value="Unassembled WGS sequence"/>
</dbReference>
<evidence type="ECO:0000256" key="3">
    <source>
        <dbReference type="ARBA" id="ARBA00022982"/>
    </source>
</evidence>
<evidence type="ECO:0000256" key="6">
    <source>
        <dbReference type="NCBIfam" id="TIGR01068"/>
    </source>
</evidence>
<evidence type="ECO:0000313" key="10">
    <source>
        <dbReference type="Proteomes" id="UP000184164"/>
    </source>
</evidence>
<evidence type="ECO:0000256" key="1">
    <source>
        <dbReference type="ARBA" id="ARBA00008987"/>
    </source>
</evidence>
<keyword evidence="10" id="KW-1185">Reference proteome</keyword>
<dbReference type="InterPro" id="IPR017937">
    <property type="entry name" value="Thioredoxin_CS"/>
</dbReference>
<evidence type="ECO:0000313" key="9">
    <source>
        <dbReference type="EMBL" id="SHE78522.1"/>
    </source>
</evidence>
<organism evidence="9 10">
    <name type="scientific">Mariniphaga anaerophila</name>
    <dbReference type="NCBI Taxonomy" id="1484053"/>
    <lineage>
        <taxon>Bacteria</taxon>
        <taxon>Pseudomonadati</taxon>
        <taxon>Bacteroidota</taxon>
        <taxon>Bacteroidia</taxon>
        <taxon>Marinilabiliales</taxon>
        <taxon>Prolixibacteraceae</taxon>
        <taxon>Mariniphaga</taxon>
    </lineage>
</organism>
<dbReference type="NCBIfam" id="TIGR01068">
    <property type="entry name" value="thioredoxin"/>
    <property type="match status" value="1"/>
</dbReference>
<dbReference type="CDD" id="cd02947">
    <property type="entry name" value="TRX_family"/>
    <property type="match status" value="1"/>
</dbReference>
<accession>A0A1M4WC25</accession>
<gene>
    <name evidence="9" type="ORF">SAMN05444274_102390</name>
</gene>
<keyword evidence="3" id="KW-0249">Electron transport</keyword>
<dbReference type="PROSITE" id="PS51352">
    <property type="entry name" value="THIOREDOXIN_2"/>
    <property type="match status" value="1"/>
</dbReference>
<dbReference type="PANTHER" id="PTHR45663">
    <property type="entry name" value="GEO12009P1"/>
    <property type="match status" value="1"/>
</dbReference>
<dbReference type="InterPro" id="IPR036249">
    <property type="entry name" value="Thioredoxin-like_sf"/>
</dbReference>
<keyword evidence="4" id="KW-1015">Disulfide bond</keyword>
<dbReference type="PRINTS" id="PR00421">
    <property type="entry name" value="THIOREDOXIN"/>
</dbReference>
<dbReference type="EMBL" id="FQUM01000002">
    <property type="protein sequence ID" value="SHE78522.1"/>
    <property type="molecule type" value="Genomic_DNA"/>
</dbReference>
<dbReference type="InterPro" id="IPR005746">
    <property type="entry name" value="Thioredoxin"/>
</dbReference>
<dbReference type="PROSITE" id="PS00194">
    <property type="entry name" value="THIOREDOXIN_1"/>
    <property type="match status" value="1"/>
</dbReference>
<evidence type="ECO:0000259" key="8">
    <source>
        <dbReference type="PROSITE" id="PS51352"/>
    </source>
</evidence>
<dbReference type="Pfam" id="PF00085">
    <property type="entry name" value="Thioredoxin"/>
    <property type="match status" value="1"/>
</dbReference>
<evidence type="ECO:0000256" key="4">
    <source>
        <dbReference type="ARBA" id="ARBA00023157"/>
    </source>
</evidence>
<dbReference type="GO" id="GO:0015035">
    <property type="term" value="F:protein-disulfide reductase activity"/>
    <property type="evidence" value="ECO:0007669"/>
    <property type="project" value="UniProtKB-UniRule"/>
</dbReference>
<dbReference type="FunFam" id="3.40.30.10:FF:000001">
    <property type="entry name" value="Thioredoxin"/>
    <property type="match status" value="1"/>
</dbReference>
<keyword evidence="5" id="KW-0676">Redox-active center</keyword>
<name>A0A1M4WC25_9BACT</name>